<evidence type="ECO:0000313" key="8">
    <source>
        <dbReference type="Proteomes" id="UP001159427"/>
    </source>
</evidence>
<feature type="region of interest" description="Disordered" evidence="4">
    <location>
        <begin position="836"/>
        <end position="856"/>
    </location>
</feature>
<feature type="domain" description="Myb-like" evidence="5">
    <location>
        <begin position="268"/>
        <end position="308"/>
    </location>
</feature>
<evidence type="ECO:0000256" key="2">
    <source>
        <dbReference type="ARBA" id="ARBA00023125"/>
    </source>
</evidence>
<evidence type="ECO:0000256" key="3">
    <source>
        <dbReference type="ARBA" id="ARBA00023242"/>
    </source>
</evidence>
<dbReference type="EMBL" id="CALNXI010000437">
    <property type="protein sequence ID" value="CAH3027107.1"/>
    <property type="molecule type" value="Genomic_DNA"/>
</dbReference>
<keyword evidence="8" id="KW-1185">Reference proteome</keyword>
<keyword evidence="2" id="KW-0238">DNA-binding</keyword>
<dbReference type="InterPro" id="IPR001005">
    <property type="entry name" value="SANT/Myb"/>
</dbReference>
<gene>
    <name evidence="7" type="ORF">PEVE_00030746</name>
</gene>
<name>A0ABN8MDM8_9CNID</name>
<sequence>MEVSETNSHDGLNDVSLQQETACTVESKALEENGGDLAFPSTFSPETQVGCQLAALAGVKRKHAYQTDDQDNKHIHLDQEAAASDGFADLTTLVNMSSAVSLAVSQEVNSQSFSNTAIDSSGQIAALSQEPTNGSLSLSEAVAALATGHLQSQETAIIPASQPVVMSDNNNSVNQAWFTTKEDKDNLHGKGVKWRQGMWSKEENDQLKENILEYCQINSIPDPNIIIFEMTKDDRKDFYRTIAKGIRRPLFAIYRRVLRMYDRKNYVGKYSSEEVQQLKALKEKHGNDWATIGAAMGRSASSVKDRFRLMRDHCRSGKWTAEEEQKLSSAVHDLSSTRSGDLITTGISWAAVAEQVGSRSEKQCRSKWLNYLNWKEKGGQEWTKQDEINLITRIHDLNLQDENDIDWKAMASDWPSVRSPQWLRSKWWALKKHVPEIEATSFEAIYSYLYETYTATLQNKIDRQEARFKGNHLPGVSAVIPAGRPVHINPMSTGAVTNSGICHTITVSSDGSVTRDETSPLPTGHSRFEVVQVNAIPTQDIFNSQSSVQGAPSYIIQAPAGQTYIIQQPTGSLVRQTHSAELATTSEGISGQHQQEVVMTTAVLQTHHAVQTLPEVSPEFTQAIVQTDISGPITASDLTHTVIDKTQTGLPQNEIEQEDEASSVEQTGVANSTLDCSHGGLTTELQVERVGDKEVQAVKQTGPAAIAQTLDGKHLTETPAVHMHQVSSQNREVVVSPDPLEDVHVTVISNMETSLAATLSPSSGISISQQHGISAANNPNDLSVSAMVPQVTLPDEILQSQSDERGDLSPTETTSVMMVSENPMTVTSTLPSQILQPQTEDNTNSSHPSCSAGSTVSSNLNASVALANIVADTGGLEHSDNWLDSCQ</sequence>
<dbReference type="PANTHER" id="PTHR46380">
    <property type="entry name" value="CYCLIN-D-BINDING MYB-LIKE TRANSCRIPTION FACTOR 1"/>
    <property type="match status" value="1"/>
</dbReference>
<keyword evidence="3" id="KW-0539">Nucleus</keyword>
<evidence type="ECO:0000259" key="5">
    <source>
        <dbReference type="PROSITE" id="PS50090"/>
    </source>
</evidence>
<feature type="domain" description="Myb-like" evidence="5">
    <location>
        <begin position="311"/>
        <end position="372"/>
    </location>
</feature>
<dbReference type="InterPro" id="IPR009057">
    <property type="entry name" value="Homeodomain-like_sf"/>
</dbReference>
<dbReference type="CDD" id="cd00167">
    <property type="entry name" value="SANT"/>
    <property type="match status" value="2"/>
</dbReference>
<dbReference type="PROSITE" id="PS51294">
    <property type="entry name" value="HTH_MYB"/>
    <property type="match status" value="1"/>
</dbReference>
<comment type="subcellular location">
    <subcellularLocation>
        <location evidence="1">Nucleus</location>
    </subcellularLocation>
</comment>
<dbReference type="InterPro" id="IPR051651">
    <property type="entry name" value="DMTF1_DNA-bind_reg"/>
</dbReference>
<dbReference type="PANTHER" id="PTHR46380:SF2">
    <property type="entry name" value="CYCLIN-D-BINDING MYB-LIKE TRANSCRIPTION FACTOR 1"/>
    <property type="match status" value="1"/>
</dbReference>
<dbReference type="Gene3D" id="1.10.10.60">
    <property type="entry name" value="Homeodomain-like"/>
    <property type="match status" value="2"/>
</dbReference>
<organism evidence="7 8">
    <name type="scientific">Porites evermanni</name>
    <dbReference type="NCBI Taxonomy" id="104178"/>
    <lineage>
        <taxon>Eukaryota</taxon>
        <taxon>Metazoa</taxon>
        <taxon>Cnidaria</taxon>
        <taxon>Anthozoa</taxon>
        <taxon>Hexacorallia</taxon>
        <taxon>Scleractinia</taxon>
        <taxon>Fungiina</taxon>
        <taxon>Poritidae</taxon>
        <taxon>Porites</taxon>
    </lineage>
</organism>
<comment type="caution">
    <text evidence="7">The sequence shown here is derived from an EMBL/GenBank/DDBJ whole genome shotgun (WGS) entry which is preliminary data.</text>
</comment>
<dbReference type="InterPro" id="IPR017930">
    <property type="entry name" value="Myb_dom"/>
</dbReference>
<feature type="domain" description="HTH myb-type" evidence="6">
    <location>
        <begin position="311"/>
        <end position="376"/>
    </location>
</feature>
<proteinExistence type="predicted"/>
<evidence type="ECO:0000313" key="7">
    <source>
        <dbReference type="EMBL" id="CAH3027107.1"/>
    </source>
</evidence>
<dbReference type="SUPFAM" id="SSF46689">
    <property type="entry name" value="Homeodomain-like"/>
    <property type="match status" value="2"/>
</dbReference>
<dbReference type="Pfam" id="PF00249">
    <property type="entry name" value="Myb_DNA-binding"/>
    <property type="match status" value="2"/>
</dbReference>
<dbReference type="Proteomes" id="UP001159427">
    <property type="component" value="Unassembled WGS sequence"/>
</dbReference>
<evidence type="ECO:0008006" key="9">
    <source>
        <dbReference type="Google" id="ProtNLM"/>
    </source>
</evidence>
<reference evidence="7 8" key="1">
    <citation type="submission" date="2022-05" db="EMBL/GenBank/DDBJ databases">
        <authorList>
            <consortium name="Genoscope - CEA"/>
            <person name="William W."/>
        </authorList>
    </citation>
    <scope>NUCLEOTIDE SEQUENCE [LARGE SCALE GENOMIC DNA]</scope>
</reference>
<evidence type="ECO:0000256" key="4">
    <source>
        <dbReference type="SAM" id="MobiDB-lite"/>
    </source>
</evidence>
<evidence type="ECO:0000256" key="1">
    <source>
        <dbReference type="ARBA" id="ARBA00004123"/>
    </source>
</evidence>
<dbReference type="InterPro" id="IPR046775">
    <property type="entry name" value="DMTF1_N"/>
</dbReference>
<accession>A0ABN8MDM8</accession>
<protein>
    <recommendedName>
        <fullName evidence="9">Cyclin-D-binding Myb-like transcription factor 1</fullName>
    </recommendedName>
</protein>
<dbReference type="Pfam" id="PF20588">
    <property type="entry name" value="DMTF1_N"/>
    <property type="match status" value="1"/>
</dbReference>
<evidence type="ECO:0000259" key="6">
    <source>
        <dbReference type="PROSITE" id="PS51294"/>
    </source>
</evidence>
<dbReference type="SMART" id="SM00717">
    <property type="entry name" value="SANT"/>
    <property type="match status" value="4"/>
</dbReference>
<dbReference type="PROSITE" id="PS50090">
    <property type="entry name" value="MYB_LIKE"/>
    <property type="match status" value="2"/>
</dbReference>